<dbReference type="GO" id="GO:0015031">
    <property type="term" value="P:protein transport"/>
    <property type="evidence" value="ECO:0007669"/>
    <property type="project" value="TreeGrafter"/>
</dbReference>
<dbReference type="PANTHER" id="PTHR11188:SF176">
    <property type="entry name" value="ARRESTIN DOMAIN-CONTAINING PROTEIN 1"/>
    <property type="match status" value="1"/>
</dbReference>
<dbReference type="InterPro" id="IPR014752">
    <property type="entry name" value="Arrestin-like_C"/>
</dbReference>
<evidence type="ECO:0000256" key="1">
    <source>
        <dbReference type="ARBA" id="ARBA00005298"/>
    </source>
</evidence>
<evidence type="ECO:0000259" key="2">
    <source>
        <dbReference type="SMART" id="SM01017"/>
    </source>
</evidence>
<dbReference type="OrthoDB" id="2333384at2759"/>
<dbReference type="PANTHER" id="PTHR11188">
    <property type="entry name" value="ARRESTIN DOMAIN CONTAINING PROTEIN"/>
    <property type="match status" value="1"/>
</dbReference>
<dbReference type="InterPro" id="IPR011022">
    <property type="entry name" value="Arrestin_C-like"/>
</dbReference>
<dbReference type="SMART" id="SM01017">
    <property type="entry name" value="Arrestin_C"/>
    <property type="match status" value="1"/>
</dbReference>
<name>A0A8J9YUG2_BRALA</name>
<evidence type="ECO:0000313" key="4">
    <source>
        <dbReference type="Proteomes" id="UP000838412"/>
    </source>
</evidence>
<gene>
    <name evidence="3" type="primary">ARRDC4</name>
    <name evidence="3" type="ORF">BLAG_LOCUS5356</name>
</gene>
<dbReference type="InterPro" id="IPR014756">
    <property type="entry name" value="Ig_E-set"/>
</dbReference>
<protein>
    <submittedName>
        <fullName evidence="3">ARRDC4 protein</fullName>
    </submittedName>
</protein>
<keyword evidence="4" id="KW-1185">Reference proteome</keyword>
<dbReference type="InterPro" id="IPR011021">
    <property type="entry name" value="Arrestin-like_N"/>
</dbReference>
<dbReference type="InterPro" id="IPR050357">
    <property type="entry name" value="Arrestin_domain-protein"/>
</dbReference>
<sequence length="395" mass="43940">MPDSPLRNFDVTFENNMDVFQAGQVIKGQVELELSEDMKMRLVQAGIQIVMKGEAWCKWMEKVSRHETLTFFSREHYFQDAQILWAPSQEKTNYNPVLPAGKHSFPFQYKLPSAGLPTSFESEYGHVRYSAEAIIDQPRGKPDKKFKRIFTVLDIYDLNEDPNAMTPSTAQGSKTIGILMFTSDPIEINVQTDRGAYCPGEVIRLSGTINNGSGTDIRHTTVQLIQMATCVATGKSDMGPMGNYTRTKYESKTLNEVKTMTGCKAKSTADLSGAGIALPIPAVPPSVKRHCGIIGVEYKVKFIVNIPGLHKNLEVDMPITIGVIPLRTYYPQAPSFPLHPGDQPPQYTEGPPPPYFAVATPAKIEKDQADRGADCLGPKEFVPKYAYYDWHGKQP</sequence>
<dbReference type="EMBL" id="OV696697">
    <property type="protein sequence ID" value="CAH1241929.1"/>
    <property type="molecule type" value="Genomic_DNA"/>
</dbReference>
<comment type="similarity">
    <text evidence="1">Belongs to the arrestin family.</text>
</comment>
<dbReference type="SUPFAM" id="SSF81296">
    <property type="entry name" value="E set domains"/>
    <property type="match status" value="2"/>
</dbReference>
<proteinExistence type="inferred from homology"/>
<accession>A0A8J9YUG2</accession>
<organism evidence="3 4">
    <name type="scientific">Branchiostoma lanceolatum</name>
    <name type="common">Common lancelet</name>
    <name type="synonym">Amphioxus lanceolatum</name>
    <dbReference type="NCBI Taxonomy" id="7740"/>
    <lineage>
        <taxon>Eukaryota</taxon>
        <taxon>Metazoa</taxon>
        <taxon>Chordata</taxon>
        <taxon>Cephalochordata</taxon>
        <taxon>Leptocardii</taxon>
        <taxon>Amphioxiformes</taxon>
        <taxon>Branchiostomatidae</taxon>
        <taxon>Branchiostoma</taxon>
    </lineage>
</organism>
<dbReference type="Proteomes" id="UP000838412">
    <property type="component" value="Chromosome 12"/>
</dbReference>
<dbReference type="Pfam" id="PF02752">
    <property type="entry name" value="Arrestin_C"/>
    <property type="match status" value="1"/>
</dbReference>
<dbReference type="GO" id="GO:0005737">
    <property type="term" value="C:cytoplasm"/>
    <property type="evidence" value="ECO:0007669"/>
    <property type="project" value="TreeGrafter"/>
</dbReference>
<dbReference type="Gene3D" id="2.60.40.640">
    <property type="match status" value="2"/>
</dbReference>
<reference evidence="3" key="1">
    <citation type="submission" date="2022-01" db="EMBL/GenBank/DDBJ databases">
        <authorList>
            <person name="Braso-Vives M."/>
        </authorList>
    </citation>
    <scope>NUCLEOTIDE SEQUENCE</scope>
</reference>
<dbReference type="Pfam" id="PF00339">
    <property type="entry name" value="Arrestin_N"/>
    <property type="match status" value="1"/>
</dbReference>
<feature type="domain" description="Arrestin C-terminal-like" evidence="2">
    <location>
        <begin position="182"/>
        <end position="326"/>
    </location>
</feature>
<evidence type="ECO:0000313" key="3">
    <source>
        <dbReference type="EMBL" id="CAH1241929.1"/>
    </source>
</evidence>
<dbReference type="AlphaFoldDB" id="A0A8J9YUG2"/>